<dbReference type="CDD" id="cd12913">
    <property type="entry name" value="PDC1_MCP_like"/>
    <property type="match status" value="1"/>
</dbReference>
<dbReference type="Gene3D" id="3.60.40.10">
    <property type="entry name" value="PPM-type phosphatase domain"/>
    <property type="match status" value="1"/>
</dbReference>
<proteinExistence type="predicted"/>
<keyword evidence="5 7" id="KW-1133">Transmembrane helix</keyword>
<feature type="transmembrane region" description="Helical" evidence="7">
    <location>
        <begin position="12"/>
        <end position="35"/>
    </location>
</feature>
<dbReference type="Gene3D" id="6.10.340.10">
    <property type="match status" value="1"/>
</dbReference>
<name>A0ABT4CP40_9CLOT</name>
<keyword evidence="2" id="KW-1003">Cell membrane</keyword>
<keyword evidence="10" id="KW-1185">Reference proteome</keyword>
<dbReference type="Proteomes" id="UP001079657">
    <property type="component" value="Unassembled WGS sequence"/>
</dbReference>
<evidence type="ECO:0000259" key="8">
    <source>
        <dbReference type="SMART" id="SM00331"/>
    </source>
</evidence>
<keyword evidence="4" id="KW-0378">Hydrolase</keyword>
<gene>
    <name evidence="9" type="ORF">OXH55_09280</name>
</gene>
<protein>
    <submittedName>
        <fullName evidence="9">SpoIIE family protein phosphatase</fullName>
    </submittedName>
</protein>
<dbReference type="SMART" id="SM00331">
    <property type="entry name" value="PP2C_SIG"/>
    <property type="match status" value="1"/>
</dbReference>
<keyword evidence="6 7" id="KW-0472">Membrane</keyword>
<comment type="caution">
    <text evidence="9">The sequence shown here is derived from an EMBL/GenBank/DDBJ whole genome shotgun (WGS) entry which is preliminary data.</text>
</comment>
<dbReference type="InterPro" id="IPR036457">
    <property type="entry name" value="PPM-type-like_dom_sf"/>
</dbReference>
<evidence type="ECO:0000256" key="5">
    <source>
        <dbReference type="ARBA" id="ARBA00022989"/>
    </source>
</evidence>
<evidence type="ECO:0000256" key="2">
    <source>
        <dbReference type="ARBA" id="ARBA00022475"/>
    </source>
</evidence>
<comment type="subcellular location">
    <subcellularLocation>
        <location evidence="1">Cell membrane</location>
        <topology evidence="1">Multi-pass membrane protein</topology>
    </subcellularLocation>
</comment>
<evidence type="ECO:0000313" key="9">
    <source>
        <dbReference type="EMBL" id="MCY6370821.1"/>
    </source>
</evidence>
<feature type="transmembrane region" description="Helical" evidence="7">
    <location>
        <begin position="328"/>
        <end position="349"/>
    </location>
</feature>
<dbReference type="Gene3D" id="3.30.450.20">
    <property type="entry name" value="PAS domain"/>
    <property type="match status" value="1"/>
</dbReference>
<dbReference type="RefSeq" id="WP_268049667.1">
    <property type="nucleotide sequence ID" value="NZ_JAPQES010000003.1"/>
</dbReference>
<organism evidence="9 10">
    <name type="scientific">Clostridium ganghwense</name>
    <dbReference type="NCBI Taxonomy" id="312089"/>
    <lineage>
        <taxon>Bacteria</taxon>
        <taxon>Bacillati</taxon>
        <taxon>Bacillota</taxon>
        <taxon>Clostridia</taxon>
        <taxon>Eubacteriales</taxon>
        <taxon>Clostridiaceae</taxon>
        <taxon>Clostridium</taxon>
    </lineage>
</organism>
<dbReference type="InterPro" id="IPR052016">
    <property type="entry name" value="Bact_Sigma-Reg"/>
</dbReference>
<accession>A0ABT4CP40</accession>
<dbReference type="Pfam" id="PF02743">
    <property type="entry name" value="dCache_1"/>
    <property type="match status" value="1"/>
</dbReference>
<evidence type="ECO:0000256" key="6">
    <source>
        <dbReference type="ARBA" id="ARBA00023136"/>
    </source>
</evidence>
<feature type="domain" description="PPM-type phosphatase" evidence="8">
    <location>
        <begin position="425"/>
        <end position="632"/>
    </location>
</feature>
<evidence type="ECO:0000256" key="4">
    <source>
        <dbReference type="ARBA" id="ARBA00022801"/>
    </source>
</evidence>
<sequence length="633" mass="72505">MKKIKFINKIRVRITGAMILCSLIMALLISIIGILTNYNFLKREIVGKLTLLPQNYSNSFNSDFKGIESSVNTLQHYTAATFDLKNFNKNPNEYIKQYEKMMDSIIKKIAKDANKAQGIHTTNGVEAVYFTFNPELTEDVHEIWYADAEKNGTLKKLNPDPDPADPYIEDFYPNNDEMRWYYDPIKEKKGVWSAPYEEVDLNIDIISYTEPVFKDDVLVGIVGMDINIDAMKNTIKNMKIYDTGYAFLMNNQYEFLIHPTFKTKDNLQSIENGNLKFMIEEIGKKNSGIIEYEFKGKKILGYSHLSNSWILGFTIPLNEVYSPLEKQLFLIIISTLLSICIITLISLHIGKSIAKPIVKITHLIKNTAKFNFTDNNSLKLLSQNTDEIGIMAKEMLNMQNILKETGVDKAAKLQRQSLQNEFPLPNKINMEVIYTPSKTVGGDFYHIEKINDHLVIGIIWDVSGKGVTAALYTYAFNVLFHESVLDNQTPAGIIHDLNIKVSDFLGETYIAACCFSFNFKNNETQVVGAGINQFIFQTNNHKCEERIVKGPFLGMFENSIFDEQIIHFKSGDRFYFFTDGLEFIFDNDKLKENYLKTNSITEFKNHLNIDLNAMYTDMEGLKDDCTMLALEIK</sequence>
<dbReference type="InterPro" id="IPR033479">
    <property type="entry name" value="dCache_1"/>
</dbReference>
<dbReference type="PANTHER" id="PTHR43156">
    <property type="entry name" value="STAGE II SPORULATION PROTEIN E-RELATED"/>
    <property type="match status" value="1"/>
</dbReference>
<evidence type="ECO:0000313" key="10">
    <source>
        <dbReference type="Proteomes" id="UP001079657"/>
    </source>
</evidence>
<evidence type="ECO:0000256" key="7">
    <source>
        <dbReference type="SAM" id="Phobius"/>
    </source>
</evidence>
<keyword evidence="3 7" id="KW-0812">Transmembrane</keyword>
<evidence type="ECO:0000256" key="1">
    <source>
        <dbReference type="ARBA" id="ARBA00004651"/>
    </source>
</evidence>
<dbReference type="EMBL" id="JAPQES010000003">
    <property type="protein sequence ID" value="MCY6370821.1"/>
    <property type="molecule type" value="Genomic_DNA"/>
</dbReference>
<dbReference type="Pfam" id="PF07228">
    <property type="entry name" value="SpoIIE"/>
    <property type="match status" value="1"/>
</dbReference>
<dbReference type="CDD" id="cd12912">
    <property type="entry name" value="PDC2_MCP_like"/>
    <property type="match status" value="1"/>
</dbReference>
<dbReference type="PANTHER" id="PTHR43156:SF2">
    <property type="entry name" value="STAGE II SPORULATION PROTEIN E"/>
    <property type="match status" value="1"/>
</dbReference>
<dbReference type="InterPro" id="IPR001932">
    <property type="entry name" value="PPM-type_phosphatase-like_dom"/>
</dbReference>
<reference evidence="9" key="1">
    <citation type="submission" date="2022-12" db="EMBL/GenBank/DDBJ databases">
        <authorList>
            <person name="Wang J."/>
        </authorList>
    </citation>
    <scope>NUCLEOTIDE SEQUENCE</scope>
    <source>
        <strain evidence="9">HY-42-06</strain>
    </source>
</reference>
<evidence type="ECO:0000256" key="3">
    <source>
        <dbReference type="ARBA" id="ARBA00022692"/>
    </source>
</evidence>